<evidence type="ECO:0000313" key="2">
    <source>
        <dbReference type="EMBL" id="KEI72839.1"/>
    </source>
</evidence>
<evidence type="ECO:0000256" key="1">
    <source>
        <dbReference type="SAM" id="Phobius"/>
    </source>
</evidence>
<accession>A0A081KFB3</accession>
<keyword evidence="1" id="KW-0812">Transmembrane</keyword>
<keyword evidence="1" id="KW-0472">Membrane</keyword>
<dbReference type="GO" id="GO:0043683">
    <property type="term" value="P:type IV pilus assembly"/>
    <property type="evidence" value="ECO:0007669"/>
    <property type="project" value="InterPro"/>
</dbReference>
<evidence type="ECO:0008006" key="4">
    <source>
        <dbReference type="Google" id="ProtNLM"/>
    </source>
</evidence>
<name>A0A081KFB3_9GAMM</name>
<dbReference type="AlphaFoldDB" id="A0A081KFB3"/>
<proteinExistence type="predicted"/>
<dbReference type="EMBL" id="JOJP01000001">
    <property type="protein sequence ID" value="KEI72839.1"/>
    <property type="molecule type" value="Genomic_DNA"/>
</dbReference>
<protein>
    <recommendedName>
        <fullName evidence="4">Pilus assembly protein PilW</fullName>
    </recommendedName>
</protein>
<evidence type="ECO:0000313" key="3">
    <source>
        <dbReference type="Proteomes" id="UP000027997"/>
    </source>
</evidence>
<dbReference type="STRING" id="305900.GV64_20820"/>
<reference evidence="2 3" key="1">
    <citation type="submission" date="2014-06" db="EMBL/GenBank/DDBJ databases">
        <title>Whole Genome Sequences of Three Symbiotic Endozoicomonas Bacteria.</title>
        <authorList>
            <person name="Neave M.J."/>
            <person name="Apprill A."/>
            <person name="Voolstra C.R."/>
        </authorList>
    </citation>
    <scope>NUCLEOTIDE SEQUENCE [LARGE SCALE GENOMIC DNA]</scope>
    <source>
        <strain evidence="2 3">DSM 22380</strain>
    </source>
</reference>
<keyword evidence="3" id="KW-1185">Reference proteome</keyword>
<sequence>MNKRFELGLTLIELVVSMMISLFIITAAIRLFAASNLTDQLNYQFGLMQQSGRIGLYSISNDIRTAGYTGCSDEFPVSNVVVNTNPLDLWMITEEKIQGISQADVVNMVDPDATSEGIIIFKLSTDLVWNVSNHDVASGIVTFDTGGFPAAANFPVGLIRQDCQQISLVFAAAASTNSLAYTTGGTARFSNCSVALRGNFNCYDGSVSAGTVSFNPGSMRLVDSVVYFIKPDPANGVNTLYRKTLGDTNALPVVGGIENMVIYYGLDSNGNGVANRFVNAGDRAFRNADWQQVTAIRIHLLTQSTGQLAPTPRAYFFDGTTVTPTDRLLRREYVMTIDVRN</sequence>
<keyword evidence="1" id="KW-1133">Transmembrane helix</keyword>
<dbReference type="RefSeq" id="WP_020581521.1">
    <property type="nucleotide sequence ID" value="NZ_JOJP01000001.1"/>
</dbReference>
<dbReference type="eggNOG" id="COG4966">
    <property type="taxonomic scope" value="Bacteria"/>
</dbReference>
<dbReference type="Proteomes" id="UP000027997">
    <property type="component" value="Unassembled WGS sequence"/>
</dbReference>
<comment type="caution">
    <text evidence="2">The sequence shown here is derived from an EMBL/GenBank/DDBJ whole genome shotgun (WGS) entry which is preliminary data.</text>
</comment>
<dbReference type="InterPro" id="IPR032092">
    <property type="entry name" value="PilW"/>
</dbReference>
<dbReference type="Pfam" id="PF16074">
    <property type="entry name" value="PilW"/>
    <property type="match status" value="1"/>
</dbReference>
<gene>
    <name evidence="2" type="ORF">GV64_20820</name>
</gene>
<organism evidence="2 3">
    <name type="scientific">Endozoicomonas elysicola</name>
    <dbReference type="NCBI Taxonomy" id="305900"/>
    <lineage>
        <taxon>Bacteria</taxon>
        <taxon>Pseudomonadati</taxon>
        <taxon>Pseudomonadota</taxon>
        <taxon>Gammaproteobacteria</taxon>
        <taxon>Oceanospirillales</taxon>
        <taxon>Endozoicomonadaceae</taxon>
        <taxon>Endozoicomonas</taxon>
    </lineage>
</organism>
<feature type="transmembrane region" description="Helical" evidence="1">
    <location>
        <begin position="7"/>
        <end position="33"/>
    </location>
</feature>